<evidence type="ECO:0000313" key="1">
    <source>
        <dbReference type="EMBL" id="KLL12970.1"/>
    </source>
</evidence>
<organism evidence="1 2">
    <name type="scientific">Protofrankia coriariae</name>
    <dbReference type="NCBI Taxonomy" id="1562887"/>
    <lineage>
        <taxon>Bacteria</taxon>
        <taxon>Bacillati</taxon>
        <taxon>Actinomycetota</taxon>
        <taxon>Actinomycetes</taxon>
        <taxon>Frankiales</taxon>
        <taxon>Frankiaceae</taxon>
        <taxon>Protofrankia</taxon>
    </lineage>
</organism>
<keyword evidence="2" id="KW-1185">Reference proteome</keyword>
<dbReference type="Pfam" id="PF25587">
    <property type="entry name" value="Rv2743c"/>
    <property type="match status" value="1"/>
</dbReference>
<dbReference type="Proteomes" id="UP000035425">
    <property type="component" value="Unassembled WGS sequence"/>
</dbReference>
<proteinExistence type="predicted"/>
<comment type="caution">
    <text evidence="1">The sequence shown here is derived from an EMBL/GenBank/DDBJ whole genome shotgun (WGS) entry which is preliminary data.</text>
</comment>
<accession>A0ABR5F8B3</accession>
<dbReference type="EMBL" id="JWIO01000002">
    <property type="protein sequence ID" value="KLL12970.1"/>
    <property type="molecule type" value="Genomic_DNA"/>
</dbReference>
<gene>
    <name evidence="1" type="ORF">FrCorBMG51_01880</name>
</gene>
<sequence>MPEWLRADIERRNLLRGEQRLIRAQARQRRRAAASARAWSGVAVLTPAVAVLDGTWGWLVVGAGALVRAGLSWRQARAAPALPAALPLPTAPLPSRLRIRGSAAAEPLHRGEAAVVALAAMLRSLPPGAAAEAVRAAMASAAQVVDGLRGQAARALACESAARTVVDPGRRAEITTTITGLVSSMTTAADALDEMLAAASDLLASTPSALSSALSPAGAVAGRDGELERGTAALRGFADGLRELMRDGSGP</sequence>
<dbReference type="NCBIfam" id="NF047839">
    <property type="entry name" value="PspM_Rv2743c"/>
    <property type="match status" value="1"/>
</dbReference>
<evidence type="ECO:0000313" key="2">
    <source>
        <dbReference type="Proteomes" id="UP000035425"/>
    </source>
</evidence>
<reference evidence="1 2" key="1">
    <citation type="submission" date="2014-12" db="EMBL/GenBank/DDBJ databases">
        <title>Frankia sp. BMG5.1 draft genome.</title>
        <authorList>
            <person name="Gtari M."/>
            <person name="Ghodhbane-Gtari F."/>
            <person name="Nouioui I."/>
            <person name="Ktari A."/>
            <person name="Hezbri K."/>
            <person name="Mimouni W."/>
            <person name="Sbissi I."/>
            <person name="Ayari A."/>
            <person name="Yamanaka T."/>
            <person name="Normand P."/>
            <person name="Tisa L.S."/>
            <person name="Boudabous A."/>
        </authorList>
    </citation>
    <scope>NUCLEOTIDE SEQUENCE [LARGE SCALE GENOMIC DNA]</scope>
    <source>
        <strain evidence="1 2">BMG5.1</strain>
    </source>
</reference>
<protein>
    <submittedName>
        <fullName evidence="1">Uncharacterized protein</fullName>
    </submittedName>
</protein>
<name>A0ABR5F8B3_9ACTN</name>
<dbReference type="InterPro" id="IPR057952">
    <property type="entry name" value="Rv2743c-like"/>
</dbReference>